<dbReference type="RefSeq" id="WP_344813876.1">
    <property type="nucleotide sequence ID" value="NZ_BAAAYX010000019.1"/>
</dbReference>
<evidence type="ECO:0000259" key="8">
    <source>
        <dbReference type="Pfam" id="PF01435"/>
    </source>
</evidence>
<keyword evidence="2" id="KW-0479">Metal-binding</keyword>
<dbReference type="Proteomes" id="UP001500051">
    <property type="component" value="Unassembled WGS sequence"/>
</dbReference>
<evidence type="ECO:0000256" key="1">
    <source>
        <dbReference type="ARBA" id="ARBA00022670"/>
    </source>
</evidence>
<name>A0ABP7E404_9ACTN</name>
<gene>
    <name evidence="9" type="ORF">GCM10022204_36330</name>
</gene>
<dbReference type="EMBL" id="BAAAYX010000019">
    <property type="protein sequence ID" value="GAA3713969.1"/>
    <property type="molecule type" value="Genomic_DNA"/>
</dbReference>
<keyword evidence="7" id="KW-1133">Transmembrane helix</keyword>
<feature type="domain" description="Peptidase M48" evidence="8">
    <location>
        <begin position="150"/>
        <end position="193"/>
    </location>
</feature>
<dbReference type="Gene3D" id="3.30.2010.10">
    <property type="entry name" value="Metalloproteases ('zincins'), catalytic domain"/>
    <property type="match status" value="1"/>
</dbReference>
<evidence type="ECO:0000256" key="3">
    <source>
        <dbReference type="ARBA" id="ARBA00022801"/>
    </source>
</evidence>
<comment type="caution">
    <text evidence="9">The sequence shown here is derived from an EMBL/GenBank/DDBJ whole genome shotgun (WGS) entry which is preliminary data.</text>
</comment>
<feature type="transmembrane region" description="Helical" evidence="7">
    <location>
        <begin position="89"/>
        <end position="111"/>
    </location>
</feature>
<evidence type="ECO:0000256" key="7">
    <source>
        <dbReference type="SAM" id="Phobius"/>
    </source>
</evidence>
<dbReference type="PANTHER" id="PTHR34978">
    <property type="entry name" value="POSSIBLE SENSOR-TRANSDUCER PROTEIN BLAR"/>
    <property type="match status" value="1"/>
</dbReference>
<evidence type="ECO:0000313" key="10">
    <source>
        <dbReference type="Proteomes" id="UP001500051"/>
    </source>
</evidence>
<accession>A0ABP7E404</accession>
<dbReference type="PANTHER" id="PTHR34978:SF3">
    <property type="entry name" value="SLR0241 PROTEIN"/>
    <property type="match status" value="1"/>
</dbReference>
<feature type="transmembrane region" description="Helical" evidence="7">
    <location>
        <begin position="282"/>
        <end position="307"/>
    </location>
</feature>
<keyword evidence="4 6" id="KW-0862">Zinc</keyword>
<dbReference type="InterPro" id="IPR052173">
    <property type="entry name" value="Beta-lactam_resp_regulator"/>
</dbReference>
<keyword evidence="7" id="KW-0812">Transmembrane</keyword>
<keyword evidence="5 6" id="KW-0482">Metalloprotease</keyword>
<keyword evidence="7" id="KW-0472">Membrane</keyword>
<evidence type="ECO:0000256" key="5">
    <source>
        <dbReference type="ARBA" id="ARBA00023049"/>
    </source>
</evidence>
<evidence type="ECO:0000256" key="2">
    <source>
        <dbReference type="ARBA" id="ARBA00022723"/>
    </source>
</evidence>
<keyword evidence="1 6" id="KW-0645">Protease</keyword>
<proteinExistence type="inferred from homology"/>
<organism evidence="9 10">
    <name type="scientific">Microlunatus aurantiacus</name>
    <dbReference type="NCBI Taxonomy" id="446786"/>
    <lineage>
        <taxon>Bacteria</taxon>
        <taxon>Bacillati</taxon>
        <taxon>Actinomycetota</taxon>
        <taxon>Actinomycetes</taxon>
        <taxon>Propionibacteriales</taxon>
        <taxon>Propionibacteriaceae</taxon>
        <taxon>Microlunatus</taxon>
    </lineage>
</organism>
<feature type="transmembrane region" description="Helical" evidence="7">
    <location>
        <begin position="6"/>
        <end position="22"/>
    </location>
</feature>
<reference evidence="10" key="1">
    <citation type="journal article" date="2019" name="Int. J. Syst. Evol. Microbiol.">
        <title>The Global Catalogue of Microorganisms (GCM) 10K type strain sequencing project: providing services to taxonomists for standard genome sequencing and annotation.</title>
        <authorList>
            <consortium name="The Broad Institute Genomics Platform"/>
            <consortium name="The Broad Institute Genome Sequencing Center for Infectious Disease"/>
            <person name="Wu L."/>
            <person name="Ma J."/>
        </authorList>
    </citation>
    <scope>NUCLEOTIDE SEQUENCE [LARGE SCALE GENOMIC DNA]</scope>
    <source>
        <strain evidence="10">JCM 16548</strain>
    </source>
</reference>
<keyword evidence="10" id="KW-1185">Reference proteome</keyword>
<comment type="cofactor">
    <cofactor evidence="6">
        <name>Zn(2+)</name>
        <dbReference type="ChEBI" id="CHEBI:29105"/>
    </cofactor>
    <text evidence="6">Binds 1 zinc ion per subunit.</text>
</comment>
<sequence>MIIPAVLLGYAVLTGTVGGRWLQAMRWPDRSPLVGILAWQALSASTVAAAVLAGMTLTVPVLPFGDQAAHLLHACWLAIQQRYSTAGGAAAATVGMLAAAAVIARLGLALLHTWRQVHRCRSRQHQQIALLAAPAASSLVAVPDARSLVYCLPGRRGLVVYTTAAQGLLDPAQLQAVLAHERAHLGERHDLPLLGAAALRAAFPFVPAFRRAEAQICQLVEMRADDVAAAQHPRRVLAEALVLLAGAQVPTSALGAGGASAVRRCERLLGPRHPLGRRGIPVAVAGLALTVLPLLVAALPATMAVVLDYCPPGI</sequence>
<evidence type="ECO:0000256" key="4">
    <source>
        <dbReference type="ARBA" id="ARBA00022833"/>
    </source>
</evidence>
<evidence type="ECO:0000256" key="6">
    <source>
        <dbReference type="RuleBase" id="RU003983"/>
    </source>
</evidence>
<feature type="transmembrane region" description="Helical" evidence="7">
    <location>
        <begin position="34"/>
        <end position="57"/>
    </location>
</feature>
<keyword evidence="3 6" id="KW-0378">Hydrolase</keyword>
<evidence type="ECO:0000313" key="9">
    <source>
        <dbReference type="EMBL" id="GAA3713969.1"/>
    </source>
</evidence>
<dbReference type="CDD" id="cd07326">
    <property type="entry name" value="M56_BlaR1_MecR1_like"/>
    <property type="match status" value="1"/>
</dbReference>
<comment type="similarity">
    <text evidence="6">Belongs to the peptidase M48 family.</text>
</comment>
<dbReference type="Pfam" id="PF01435">
    <property type="entry name" value="Peptidase_M48"/>
    <property type="match status" value="1"/>
</dbReference>
<protein>
    <submittedName>
        <fullName evidence="9">M56 family metallopeptidase</fullName>
    </submittedName>
</protein>
<dbReference type="InterPro" id="IPR001915">
    <property type="entry name" value="Peptidase_M48"/>
</dbReference>